<dbReference type="GO" id="GO:0030163">
    <property type="term" value="P:protein catabolic process"/>
    <property type="evidence" value="ECO:0007669"/>
    <property type="project" value="TreeGrafter"/>
</dbReference>
<gene>
    <name evidence="2" type="ORF">EVG20_g1941</name>
</gene>
<dbReference type="GO" id="GO:0008418">
    <property type="term" value="F:protein-N-terminal asparagine amidohydrolase activity"/>
    <property type="evidence" value="ECO:0007669"/>
    <property type="project" value="InterPro"/>
</dbReference>
<dbReference type="OrthoDB" id="201515at2759"/>
<dbReference type="InterPro" id="IPR003010">
    <property type="entry name" value="C-N_Hydrolase"/>
</dbReference>
<dbReference type="InterPro" id="IPR036526">
    <property type="entry name" value="C-N_Hydrolase_sf"/>
</dbReference>
<dbReference type="STRING" id="205917.A0A4Y9ZB56"/>
<protein>
    <recommendedName>
        <fullName evidence="1">CN hydrolase domain-containing protein</fullName>
    </recommendedName>
</protein>
<evidence type="ECO:0000259" key="1">
    <source>
        <dbReference type="PROSITE" id="PS50263"/>
    </source>
</evidence>
<evidence type="ECO:0000313" key="3">
    <source>
        <dbReference type="Proteomes" id="UP000298327"/>
    </source>
</evidence>
<feature type="domain" description="CN hydrolase" evidence="1">
    <location>
        <begin position="1"/>
        <end position="262"/>
    </location>
</feature>
<dbReference type="Proteomes" id="UP000298327">
    <property type="component" value="Unassembled WGS sequence"/>
</dbReference>
<dbReference type="PROSITE" id="PS50263">
    <property type="entry name" value="CN_HYDROLASE"/>
    <property type="match status" value="1"/>
</dbReference>
<dbReference type="GO" id="GO:0070773">
    <property type="term" value="F:protein-N-terminal glutamine amidohydrolase activity"/>
    <property type="evidence" value="ECO:0007669"/>
    <property type="project" value="InterPro"/>
</dbReference>
<dbReference type="Pfam" id="PF00795">
    <property type="entry name" value="CN_hydrolase"/>
    <property type="match status" value="1"/>
</dbReference>
<accession>A0A4Y9ZB56</accession>
<proteinExistence type="predicted"/>
<dbReference type="InterPro" id="IPR039703">
    <property type="entry name" value="Nta1"/>
</dbReference>
<sequence>MIFAGYVFENARSISPFLELPRTGPTSQFCAELAGRLCCYVAAGYAELLGDDERQEEDTILADGTVARQIGANSAVVYGPNGQWVGEYRKSNLFSIDKTWAKAGNGFATFHLPAPLNTVTLGICNDLNARDAETWTLEDGPYEVADHCIATETNLLIMLNAWLDSEEDGDSDEDWRTLNYWAARLRPLWVSEDDGEPSEDRRRLSTAAGKRVVAVMCNRWGDENGKTFAGSSAVFDLRRGFGRPVLLQVMGRRQEGVEIWTV</sequence>
<dbReference type="PANTHER" id="PTHR11750:SF26">
    <property type="entry name" value="PROTEIN N-TERMINAL AMIDASE"/>
    <property type="match status" value="1"/>
</dbReference>
<dbReference type="PANTHER" id="PTHR11750">
    <property type="entry name" value="PROTEIN N-TERMINAL AMIDASE"/>
    <property type="match status" value="1"/>
</dbReference>
<dbReference type="Gene3D" id="3.60.110.10">
    <property type="entry name" value="Carbon-nitrogen hydrolase"/>
    <property type="match status" value="1"/>
</dbReference>
<dbReference type="AlphaFoldDB" id="A0A4Y9ZB56"/>
<name>A0A4Y9ZB56_9AGAM</name>
<comment type="caution">
    <text evidence="2">The sequence shown here is derived from an EMBL/GenBank/DDBJ whole genome shotgun (WGS) entry which is preliminary data.</text>
</comment>
<evidence type="ECO:0000313" key="2">
    <source>
        <dbReference type="EMBL" id="TFY71073.1"/>
    </source>
</evidence>
<organism evidence="2 3">
    <name type="scientific">Dentipellis fragilis</name>
    <dbReference type="NCBI Taxonomy" id="205917"/>
    <lineage>
        <taxon>Eukaryota</taxon>
        <taxon>Fungi</taxon>
        <taxon>Dikarya</taxon>
        <taxon>Basidiomycota</taxon>
        <taxon>Agaricomycotina</taxon>
        <taxon>Agaricomycetes</taxon>
        <taxon>Russulales</taxon>
        <taxon>Hericiaceae</taxon>
        <taxon>Dentipellis</taxon>
    </lineage>
</organism>
<dbReference type="SUPFAM" id="SSF56317">
    <property type="entry name" value="Carbon-nitrogen hydrolase"/>
    <property type="match status" value="1"/>
</dbReference>
<dbReference type="EMBL" id="SEOQ01000068">
    <property type="protein sequence ID" value="TFY71073.1"/>
    <property type="molecule type" value="Genomic_DNA"/>
</dbReference>
<keyword evidence="3" id="KW-1185">Reference proteome</keyword>
<reference evidence="2 3" key="1">
    <citation type="submission" date="2019-02" db="EMBL/GenBank/DDBJ databases">
        <title>Genome sequencing of the rare red list fungi Dentipellis fragilis.</title>
        <authorList>
            <person name="Buettner E."/>
            <person name="Kellner H."/>
        </authorList>
    </citation>
    <scope>NUCLEOTIDE SEQUENCE [LARGE SCALE GENOMIC DNA]</scope>
    <source>
        <strain evidence="2 3">DSM 105465</strain>
    </source>
</reference>